<feature type="region of interest" description="Disordered" evidence="1">
    <location>
        <begin position="144"/>
        <end position="202"/>
    </location>
</feature>
<name>A0A195BER6_9HYME</name>
<organism evidence="2 3">
    <name type="scientific">Atta colombica</name>
    <dbReference type="NCBI Taxonomy" id="520822"/>
    <lineage>
        <taxon>Eukaryota</taxon>
        <taxon>Metazoa</taxon>
        <taxon>Ecdysozoa</taxon>
        <taxon>Arthropoda</taxon>
        <taxon>Hexapoda</taxon>
        <taxon>Insecta</taxon>
        <taxon>Pterygota</taxon>
        <taxon>Neoptera</taxon>
        <taxon>Endopterygota</taxon>
        <taxon>Hymenoptera</taxon>
        <taxon>Apocrita</taxon>
        <taxon>Aculeata</taxon>
        <taxon>Formicoidea</taxon>
        <taxon>Formicidae</taxon>
        <taxon>Myrmicinae</taxon>
        <taxon>Atta</taxon>
    </lineage>
</organism>
<feature type="region of interest" description="Disordered" evidence="1">
    <location>
        <begin position="30"/>
        <end position="77"/>
    </location>
</feature>
<dbReference type="EMBL" id="KQ976500">
    <property type="protein sequence ID" value="KYM83068.1"/>
    <property type="molecule type" value="Genomic_DNA"/>
</dbReference>
<feature type="compositionally biased region" description="Basic and acidic residues" evidence="1">
    <location>
        <begin position="175"/>
        <end position="192"/>
    </location>
</feature>
<dbReference type="Proteomes" id="UP000078540">
    <property type="component" value="Unassembled WGS sequence"/>
</dbReference>
<evidence type="ECO:0000313" key="3">
    <source>
        <dbReference type="Proteomes" id="UP000078540"/>
    </source>
</evidence>
<accession>A0A195BER6</accession>
<feature type="compositionally biased region" description="Polar residues" evidence="1">
    <location>
        <begin position="150"/>
        <end position="159"/>
    </location>
</feature>
<reference evidence="2 3" key="1">
    <citation type="submission" date="2015-09" db="EMBL/GenBank/DDBJ databases">
        <title>Atta colombica WGS genome.</title>
        <authorList>
            <person name="Nygaard S."/>
            <person name="Hu H."/>
            <person name="Boomsma J."/>
            <person name="Zhang G."/>
        </authorList>
    </citation>
    <scope>NUCLEOTIDE SEQUENCE [LARGE SCALE GENOMIC DNA]</scope>
    <source>
        <strain evidence="2">Treedump-2</strain>
        <tissue evidence="2">Whole body</tissue>
    </source>
</reference>
<proteinExistence type="predicted"/>
<sequence>MSRLWCTHRFGFPTHSSSLVKYERMVHPHRRGMIKTKKEEKEKERSSLTTIVEKQDEPDGRTSAGKGEKREKLERSRRNARTALGAQIISLNASTFRGPPPSAAQQSAAAIIATSFILSQCAQPRTESHVAAAAAAVTAVAAPLREKTNLPDTESSSPGRQKATGAGSACIPQLHEAEERSHLVPQPERVEPRGLPGDPLHP</sequence>
<dbReference type="AlphaFoldDB" id="A0A195BER6"/>
<evidence type="ECO:0000256" key="1">
    <source>
        <dbReference type="SAM" id="MobiDB-lite"/>
    </source>
</evidence>
<protein>
    <submittedName>
        <fullName evidence="2">Uncharacterized protein</fullName>
    </submittedName>
</protein>
<feature type="compositionally biased region" description="Basic and acidic residues" evidence="1">
    <location>
        <begin position="53"/>
        <end position="77"/>
    </location>
</feature>
<gene>
    <name evidence="2" type="ORF">ALC53_06333</name>
</gene>
<feature type="compositionally biased region" description="Basic and acidic residues" evidence="1">
    <location>
        <begin position="36"/>
        <end position="46"/>
    </location>
</feature>
<keyword evidence="3" id="KW-1185">Reference proteome</keyword>
<evidence type="ECO:0000313" key="2">
    <source>
        <dbReference type="EMBL" id="KYM83068.1"/>
    </source>
</evidence>